<feature type="domain" description="Rad60/SUMO-like" evidence="2">
    <location>
        <begin position="387"/>
        <end position="456"/>
    </location>
</feature>
<feature type="region of interest" description="Disordered" evidence="1">
    <location>
        <begin position="356"/>
        <end position="378"/>
    </location>
</feature>
<feature type="compositionally biased region" description="Acidic residues" evidence="1">
    <location>
        <begin position="153"/>
        <end position="162"/>
    </location>
</feature>
<protein>
    <recommendedName>
        <fullName evidence="2">Rad60/SUMO-like domain-containing protein</fullName>
    </recommendedName>
</protein>
<feature type="compositionally biased region" description="Basic and acidic residues" evidence="1">
    <location>
        <begin position="47"/>
        <end position="83"/>
    </location>
</feature>
<feature type="region of interest" description="Disordered" evidence="1">
    <location>
        <begin position="153"/>
        <end position="204"/>
    </location>
</feature>
<dbReference type="EMBL" id="ML977498">
    <property type="protein sequence ID" value="KAF2134015.1"/>
    <property type="molecule type" value="Genomic_DNA"/>
</dbReference>
<sequence length="458" mass="50553">MTGPTADAPAPKKRSFFKRAAWMDAEKKEGDDMFSHANEFTDIVAEQTKREDEKKKKAEDEKKRKLQEQREKKRRKVTTEHDAPSLSESASRSSTRARRAGSKALSRTSLSPGPSALPSDSLTARYESLAKSAITQDALPQKSTIIVDLVDSGDELDEDDDSGYNSKSFNDNASFGNSTSFNEDRKRDVVLRPSKPAPVNDDEPEEVMDPVLAALVAKARQRAADSAQAAATPTSNDDSVKVAVAQLFIQPMMEGANPLMVKVRIDSTIEKPRLAWCGRQGFSPEVTKSVFFTWKGQRMYDSTTIRRLGIKVDAIGNAFIDGDSNIYGDEKPLPKVAVEAWTEELFKQHKKDEAADAAAKKKAAEAPPVVEERSPTPEPAPKVIKYRLTLKARGRADFKIQVNPDTDFGHLANAYKQGLKLDKSQAITLTFDGERLSPLVTVADTDIEDMDSIDVLFK</sequence>
<keyword evidence="4" id="KW-1185">Reference proteome</keyword>
<dbReference type="RefSeq" id="XP_033528402.1">
    <property type="nucleotide sequence ID" value="XM_033667279.1"/>
</dbReference>
<reference evidence="3" key="1">
    <citation type="journal article" date="2020" name="Stud. Mycol.">
        <title>101 Dothideomycetes genomes: a test case for predicting lifestyles and emergence of pathogens.</title>
        <authorList>
            <person name="Haridas S."/>
            <person name="Albert R."/>
            <person name="Binder M."/>
            <person name="Bloem J."/>
            <person name="Labutti K."/>
            <person name="Salamov A."/>
            <person name="Andreopoulos B."/>
            <person name="Baker S."/>
            <person name="Barry K."/>
            <person name="Bills G."/>
            <person name="Bluhm B."/>
            <person name="Cannon C."/>
            <person name="Castanera R."/>
            <person name="Culley D."/>
            <person name="Daum C."/>
            <person name="Ezra D."/>
            <person name="Gonzalez J."/>
            <person name="Henrissat B."/>
            <person name="Kuo A."/>
            <person name="Liang C."/>
            <person name="Lipzen A."/>
            <person name="Lutzoni F."/>
            <person name="Magnuson J."/>
            <person name="Mondo S."/>
            <person name="Nolan M."/>
            <person name="Ohm R."/>
            <person name="Pangilinan J."/>
            <person name="Park H.-J."/>
            <person name="Ramirez L."/>
            <person name="Alfaro M."/>
            <person name="Sun H."/>
            <person name="Tritt A."/>
            <person name="Yoshinaga Y."/>
            <person name="Zwiers L.-H."/>
            <person name="Turgeon B."/>
            <person name="Goodwin S."/>
            <person name="Spatafora J."/>
            <person name="Crous P."/>
            <person name="Grigoriev I."/>
        </authorList>
    </citation>
    <scope>NUCLEOTIDE SEQUENCE</scope>
    <source>
        <strain evidence="3">CBS 119687</strain>
    </source>
</reference>
<evidence type="ECO:0000259" key="2">
    <source>
        <dbReference type="Pfam" id="PF11976"/>
    </source>
</evidence>
<dbReference type="SUPFAM" id="SSF54236">
    <property type="entry name" value="Ubiquitin-like"/>
    <property type="match status" value="1"/>
</dbReference>
<dbReference type="Proteomes" id="UP000799771">
    <property type="component" value="Unassembled WGS sequence"/>
</dbReference>
<accession>A0A6A6ASP7</accession>
<proteinExistence type="predicted"/>
<evidence type="ECO:0000313" key="3">
    <source>
        <dbReference type="EMBL" id="KAF2134015.1"/>
    </source>
</evidence>
<evidence type="ECO:0000313" key="4">
    <source>
        <dbReference type="Proteomes" id="UP000799771"/>
    </source>
</evidence>
<feature type="compositionally biased region" description="Polar residues" evidence="1">
    <location>
        <begin position="105"/>
        <end position="120"/>
    </location>
</feature>
<dbReference type="OrthoDB" id="3365399at2759"/>
<dbReference type="GeneID" id="54407711"/>
<dbReference type="Gene3D" id="3.10.20.90">
    <property type="entry name" value="Phosphatidylinositol 3-kinase Catalytic Subunit, Chain A, domain 1"/>
    <property type="match status" value="1"/>
</dbReference>
<feature type="compositionally biased region" description="Polar residues" evidence="1">
    <location>
        <begin position="164"/>
        <end position="181"/>
    </location>
</feature>
<dbReference type="PANTHER" id="PTHR10562">
    <property type="entry name" value="SMALL UBIQUITIN-RELATED MODIFIER"/>
    <property type="match status" value="1"/>
</dbReference>
<evidence type="ECO:0000256" key="1">
    <source>
        <dbReference type="SAM" id="MobiDB-lite"/>
    </source>
</evidence>
<feature type="compositionally biased region" description="Low complexity" evidence="1">
    <location>
        <begin position="84"/>
        <end position="94"/>
    </location>
</feature>
<feature type="compositionally biased region" description="Basic and acidic residues" evidence="1">
    <location>
        <begin position="356"/>
        <end position="375"/>
    </location>
</feature>
<dbReference type="AlphaFoldDB" id="A0A6A6ASP7"/>
<organism evidence="3 4">
    <name type="scientific">Dothidotthia symphoricarpi CBS 119687</name>
    <dbReference type="NCBI Taxonomy" id="1392245"/>
    <lineage>
        <taxon>Eukaryota</taxon>
        <taxon>Fungi</taxon>
        <taxon>Dikarya</taxon>
        <taxon>Ascomycota</taxon>
        <taxon>Pezizomycotina</taxon>
        <taxon>Dothideomycetes</taxon>
        <taxon>Pleosporomycetidae</taxon>
        <taxon>Pleosporales</taxon>
        <taxon>Dothidotthiaceae</taxon>
        <taxon>Dothidotthia</taxon>
    </lineage>
</organism>
<dbReference type="InterPro" id="IPR029071">
    <property type="entry name" value="Ubiquitin-like_domsf"/>
</dbReference>
<gene>
    <name evidence="3" type="ORF">P153DRAFT_363034</name>
</gene>
<dbReference type="Pfam" id="PF11976">
    <property type="entry name" value="Rad60-SLD"/>
    <property type="match status" value="1"/>
</dbReference>
<dbReference type="InterPro" id="IPR022617">
    <property type="entry name" value="Rad60/SUMO-like_dom"/>
</dbReference>
<name>A0A6A6ASP7_9PLEO</name>
<feature type="region of interest" description="Disordered" evidence="1">
    <location>
        <begin position="30"/>
        <end position="120"/>
    </location>
</feature>
<dbReference type="CDD" id="cd17080">
    <property type="entry name" value="Ubl_SLD2_Esc2_like"/>
    <property type="match status" value="1"/>
</dbReference>